<evidence type="ECO:0000313" key="4">
    <source>
        <dbReference type="EMBL" id="GEO05916.1"/>
    </source>
</evidence>
<dbReference type="Pfam" id="PF00578">
    <property type="entry name" value="AhpC-TSA"/>
    <property type="match status" value="1"/>
</dbReference>
<sequence length="183" mass="20128">MKRGIYLIKIFLLAVVVSSCNSGPSNLPETQEAVTQNSQPAENSQPEATEAATNDLPNLPLTKLDGTKLMTNSLTGKIILFFFQPDCDHCQRETAQIQENLAAFRDYQVYFITNNPQAELAKFAQEYKLAFESNFVFAQATLEDILNTVGPMASPSMFIYAADGKLVKAFNGETPIAQILPAL</sequence>
<dbReference type="GO" id="GO:0016209">
    <property type="term" value="F:antioxidant activity"/>
    <property type="evidence" value="ECO:0007669"/>
    <property type="project" value="InterPro"/>
</dbReference>
<dbReference type="OrthoDB" id="662072at2"/>
<evidence type="ECO:0000256" key="1">
    <source>
        <dbReference type="SAM" id="MobiDB-lite"/>
    </source>
</evidence>
<gene>
    <name evidence="4" type="ORF">AAE02nite_35800</name>
</gene>
<dbReference type="InterPro" id="IPR013766">
    <property type="entry name" value="Thioredoxin_domain"/>
</dbReference>
<dbReference type="InterPro" id="IPR036249">
    <property type="entry name" value="Thioredoxin-like_sf"/>
</dbReference>
<accession>A0A512B1T2</accession>
<dbReference type="AlphaFoldDB" id="A0A512B1T2"/>
<evidence type="ECO:0000256" key="2">
    <source>
        <dbReference type="SAM" id="SignalP"/>
    </source>
</evidence>
<protein>
    <recommendedName>
        <fullName evidence="3">Thioredoxin domain-containing protein</fullName>
    </recommendedName>
</protein>
<name>A0A512B1T2_9BACT</name>
<feature type="region of interest" description="Disordered" evidence="1">
    <location>
        <begin position="26"/>
        <end position="59"/>
    </location>
</feature>
<feature type="compositionally biased region" description="Polar residues" evidence="1">
    <location>
        <begin position="26"/>
        <end position="56"/>
    </location>
</feature>
<dbReference type="Gene3D" id="3.40.30.10">
    <property type="entry name" value="Glutaredoxin"/>
    <property type="match status" value="1"/>
</dbReference>
<proteinExistence type="predicted"/>
<feature type="domain" description="Thioredoxin" evidence="3">
    <location>
        <begin position="50"/>
        <end position="183"/>
    </location>
</feature>
<evidence type="ECO:0000259" key="3">
    <source>
        <dbReference type="PROSITE" id="PS51352"/>
    </source>
</evidence>
<keyword evidence="5" id="KW-1185">Reference proteome</keyword>
<dbReference type="PROSITE" id="PS51352">
    <property type="entry name" value="THIOREDOXIN_2"/>
    <property type="match status" value="1"/>
</dbReference>
<feature type="signal peptide" evidence="2">
    <location>
        <begin position="1"/>
        <end position="22"/>
    </location>
</feature>
<dbReference type="InterPro" id="IPR000866">
    <property type="entry name" value="AhpC/TSA"/>
</dbReference>
<dbReference type="RefSeq" id="WP_146900919.1">
    <property type="nucleotide sequence ID" value="NZ_BJYS01000028.1"/>
</dbReference>
<organism evidence="4 5">
    <name type="scientific">Adhaeribacter aerolatus</name>
    <dbReference type="NCBI Taxonomy" id="670289"/>
    <lineage>
        <taxon>Bacteria</taxon>
        <taxon>Pseudomonadati</taxon>
        <taxon>Bacteroidota</taxon>
        <taxon>Cytophagia</taxon>
        <taxon>Cytophagales</taxon>
        <taxon>Hymenobacteraceae</taxon>
        <taxon>Adhaeribacter</taxon>
    </lineage>
</organism>
<dbReference type="EMBL" id="BJYS01000028">
    <property type="protein sequence ID" value="GEO05916.1"/>
    <property type="molecule type" value="Genomic_DNA"/>
</dbReference>
<comment type="caution">
    <text evidence="4">The sequence shown here is derived from an EMBL/GenBank/DDBJ whole genome shotgun (WGS) entry which is preliminary data.</text>
</comment>
<evidence type="ECO:0000313" key="5">
    <source>
        <dbReference type="Proteomes" id="UP000321532"/>
    </source>
</evidence>
<dbReference type="GO" id="GO:0016491">
    <property type="term" value="F:oxidoreductase activity"/>
    <property type="evidence" value="ECO:0007669"/>
    <property type="project" value="InterPro"/>
</dbReference>
<dbReference type="Proteomes" id="UP000321532">
    <property type="component" value="Unassembled WGS sequence"/>
</dbReference>
<reference evidence="4 5" key="1">
    <citation type="submission" date="2019-07" db="EMBL/GenBank/DDBJ databases">
        <title>Whole genome shotgun sequence of Adhaeribacter aerolatus NBRC 106133.</title>
        <authorList>
            <person name="Hosoyama A."/>
            <person name="Uohara A."/>
            <person name="Ohji S."/>
            <person name="Ichikawa N."/>
        </authorList>
    </citation>
    <scope>NUCLEOTIDE SEQUENCE [LARGE SCALE GENOMIC DNA]</scope>
    <source>
        <strain evidence="4 5">NBRC 106133</strain>
    </source>
</reference>
<dbReference type="SUPFAM" id="SSF52833">
    <property type="entry name" value="Thioredoxin-like"/>
    <property type="match status" value="1"/>
</dbReference>
<keyword evidence="2" id="KW-0732">Signal</keyword>
<feature type="chain" id="PRO_5021971864" description="Thioredoxin domain-containing protein" evidence="2">
    <location>
        <begin position="23"/>
        <end position="183"/>
    </location>
</feature>
<dbReference type="PROSITE" id="PS51257">
    <property type="entry name" value="PROKAR_LIPOPROTEIN"/>
    <property type="match status" value="1"/>
</dbReference>